<dbReference type="AlphaFoldDB" id="A0AAU9E521"/>
<accession>A0AAU9E521</accession>
<name>A0AAU9E521_9FIRM</name>
<reference evidence="2 3" key="1">
    <citation type="submission" date="2023-08" db="EMBL/GenBank/DDBJ databases">
        <title>Helicovermis profunda gen. nov., sp. nov., a novel mesophilic, fermentative bacterium within the Bacillota from a deep-sea hydrothermal vent chimney.</title>
        <authorList>
            <person name="Miyazaki U."/>
            <person name="Mizutani D."/>
            <person name="Hashimoto Y."/>
            <person name="Tame A."/>
            <person name="Sawayama S."/>
            <person name="Miyazaki J."/>
            <person name="Takai K."/>
            <person name="Nakagawa S."/>
        </authorList>
    </citation>
    <scope>NUCLEOTIDE SEQUENCE [LARGE SCALE GENOMIC DNA]</scope>
    <source>
        <strain evidence="2 3">S502</strain>
    </source>
</reference>
<dbReference type="RefSeq" id="WP_338535391.1">
    <property type="nucleotide sequence ID" value="NZ_AP028654.1"/>
</dbReference>
<dbReference type="Proteomes" id="UP001321786">
    <property type="component" value="Chromosome"/>
</dbReference>
<protein>
    <submittedName>
        <fullName evidence="2">NusG domain II-containing protein</fullName>
    </submittedName>
</protein>
<feature type="transmembrane region" description="Helical" evidence="1">
    <location>
        <begin position="6"/>
        <end position="25"/>
    </location>
</feature>
<dbReference type="InterPro" id="IPR038690">
    <property type="entry name" value="NusG_2_sf"/>
</dbReference>
<keyword evidence="1" id="KW-0812">Transmembrane</keyword>
<proteinExistence type="predicted"/>
<evidence type="ECO:0000313" key="3">
    <source>
        <dbReference type="Proteomes" id="UP001321786"/>
    </source>
</evidence>
<keyword evidence="1" id="KW-1133">Transmembrane helix</keyword>
<evidence type="ECO:0000313" key="2">
    <source>
        <dbReference type="EMBL" id="BEP29776.1"/>
    </source>
</evidence>
<keyword evidence="1" id="KW-0472">Membrane</keyword>
<dbReference type="EMBL" id="AP028654">
    <property type="protein sequence ID" value="BEP29776.1"/>
    <property type="molecule type" value="Genomic_DNA"/>
</dbReference>
<dbReference type="Pfam" id="PF07009">
    <property type="entry name" value="NusG_II"/>
    <property type="match status" value="1"/>
</dbReference>
<organism evidence="2 3">
    <name type="scientific">Helicovermis profundi</name>
    <dbReference type="NCBI Taxonomy" id="3065157"/>
    <lineage>
        <taxon>Bacteria</taxon>
        <taxon>Bacillati</taxon>
        <taxon>Bacillota</taxon>
        <taxon>Clostridia</taxon>
        <taxon>Helicovermis</taxon>
    </lineage>
</organism>
<dbReference type="Gene3D" id="2.60.320.10">
    <property type="entry name" value="N-utilization substance G protein NusG, insert domain"/>
    <property type="match status" value="1"/>
</dbReference>
<dbReference type="KEGG" id="hprf:HLPR_21070"/>
<keyword evidence="3" id="KW-1185">Reference proteome</keyword>
<evidence type="ECO:0000256" key="1">
    <source>
        <dbReference type="SAM" id="Phobius"/>
    </source>
</evidence>
<gene>
    <name evidence="2" type="ORF">HLPR_21070</name>
</gene>
<sequence length="125" mass="14459">MKKLDYFLIVIYIVISIGFAFFLIIPNGEYNKKYVEIKIDNKEYMKIDLPQKTKKTIVVDNKYGKNVIVIENDSVQVIEADCFNQIDVLEGKKDKVGDIIACLPHKLIIEIKGEKRNNEVDDVSY</sequence>